<comment type="function">
    <text evidence="9">Integrase is necessary for integration of the phage into the host genome by site-specific recombination. In conjunction with excisionase, integrase is also necessary for excision of the prophage from the host genome.</text>
</comment>
<dbReference type="PANTHER" id="PTHR30629:SF2">
    <property type="entry name" value="PROPHAGE INTEGRASE INTS-RELATED"/>
    <property type="match status" value="1"/>
</dbReference>
<evidence type="ECO:0000256" key="1">
    <source>
        <dbReference type="ARBA" id="ARBA00008857"/>
    </source>
</evidence>
<dbReference type="EMBL" id="OQ622254">
    <property type="protein sequence ID" value="WEM05590.1"/>
    <property type="molecule type" value="Genomic_DNA"/>
</dbReference>
<dbReference type="PANTHER" id="PTHR30629">
    <property type="entry name" value="PROPHAGE INTEGRASE"/>
    <property type="match status" value="1"/>
</dbReference>
<dbReference type="GO" id="GO:0015074">
    <property type="term" value="P:DNA integration"/>
    <property type="evidence" value="ECO:0007669"/>
    <property type="project" value="UniProtKB-KW"/>
</dbReference>
<dbReference type="InterPro" id="IPR013762">
    <property type="entry name" value="Integrase-like_cat_sf"/>
</dbReference>
<evidence type="ECO:0000313" key="13">
    <source>
        <dbReference type="EMBL" id="WEM05590.1"/>
    </source>
</evidence>
<dbReference type="InterPro" id="IPR010998">
    <property type="entry name" value="Integrase_recombinase_N"/>
</dbReference>
<name>A0AAF0CXB4_9CAUD</name>
<dbReference type="GO" id="GO:0044826">
    <property type="term" value="P:viral genome integration into host DNA"/>
    <property type="evidence" value="ECO:0007669"/>
    <property type="project" value="UniProtKB-KW"/>
</dbReference>
<proteinExistence type="inferred from homology"/>
<dbReference type="InterPro" id="IPR011010">
    <property type="entry name" value="DNA_brk_join_enz"/>
</dbReference>
<keyword evidence="4" id="KW-0229">DNA integration</keyword>
<evidence type="ECO:0000256" key="3">
    <source>
        <dbReference type="ARBA" id="ARBA00022679"/>
    </source>
</evidence>
<keyword evidence="14" id="KW-1185">Reference proteome</keyword>
<dbReference type="Pfam" id="PF00589">
    <property type="entry name" value="Phage_integrase"/>
    <property type="match status" value="1"/>
</dbReference>
<dbReference type="InterPro" id="IPR044068">
    <property type="entry name" value="CB"/>
</dbReference>
<evidence type="ECO:0000256" key="8">
    <source>
        <dbReference type="ARBA" id="ARBA00023296"/>
    </source>
</evidence>
<accession>A0AAF0CXB4</accession>
<protein>
    <recommendedName>
        <fullName evidence="2">Integrase</fullName>
    </recommendedName>
</protein>
<dbReference type="SUPFAM" id="SSF56349">
    <property type="entry name" value="DNA breaking-rejoining enzymes"/>
    <property type="match status" value="1"/>
</dbReference>
<sequence>MNNPANPLKISNSLLELARPYLYRREGRYSLRVRVKGSKDTCTIALKTTNRHTALATATRLLSTLKTFHLDRLDATREELWERLRDIAEGVLEARTEWNPHGGMGLTYSDINDNLKDISLTEPLNVEQAKIVPFAQRVMWAAERRAEGDFAPILKILEEIKREAGHQTISVPTERPVGVPEAAPEVVQDSGALTFTKLAELHMSERANDWQPNTQKTKKTGFKTIGSLLGDLDLRKHTRKDMTDLKERLMDGRKVSTANKLLIDLSSVMTWAEDNGYIDKSYDKGLLIRKGAESEREAYRADQVKAIMEYANGLPLNSWQRWALSLGVVTGARIGELHQLTTSDVFKDGDQLVIDVNENEGKTLKNKFSVRQVPVVDALGFDVEAFEKFAQDAQGSLFTMSLSSFSSLLNERLRAILMLESSSGQSFHSLRHHLAGAMKAVEVNEGTAQGVLGHSSGSITFDLYGSGRSVQVQRMAVAIKVALEEC</sequence>
<dbReference type="InterPro" id="IPR050808">
    <property type="entry name" value="Phage_Integrase"/>
</dbReference>
<dbReference type="GO" id="GO:0003677">
    <property type="term" value="F:DNA binding"/>
    <property type="evidence" value="ECO:0007669"/>
    <property type="project" value="UniProtKB-UniRule"/>
</dbReference>
<organism evidence="13 14">
    <name type="scientific">Pseudomonas phage vB_PaeM-G11</name>
    <dbReference type="NCBI Taxonomy" id="3034915"/>
    <lineage>
        <taxon>Viruses</taxon>
        <taxon>Duplodnaviria</taxon>
        <taxon>Heunggongvirae</taxon>
        <taxon>Uroviricota</taxon>
        <taxon>Caudoviricetes</taxon>
        <taxon>Autographivirales</taxon>
        <taxon>Autotranscriptaviridae</taxon>
        <taxon>Studiervirinae</taxon>
        <taxon>Gundecimvirus</taxon>
        <taxon>Gundecimvirus MG11</taxon>
    </lineage>
</organism>
<dbReference type="Gene3D" id="1.10.150.130">
    <property type="match status" value="1"/>
</dbReference>
<evidence type="ECO:0000259" key="12">
    <source>
        <dbReference type="PROSITE" id="PS51900"/>
    </source>
</evidence>
<keyword evidence="3" id="KW-0808">Transferase</keyword>
<reference evidence="13" key="1">
    <citation type="submission" date="2023-03" db="EMBL/GenBank/DDBJ databases">
        <title>A Pseudomonas lysogenic bacteriophage crossing the Antarctic and Arctic, representing a new genus of Autographiviridae.</title>
        <authorList>
            <person name="Liu Z."/>
        </authorList>
    </citation>
    <scope>NUCLEOTIDE SEQUENCE</scope>
</reference>
<keyword evidence="6" id="KW-0233">DNA recombination</keyword>
<dbReference type="Proteomes" id="UP001219920">
    <property type="component" value="Segment"/>
</dbReference>
<feature type="domain" description="Tyr recombinase" evidence="11">
    <location>
        <begin position="294"/>
        <end position="480"/>
    </location>
</feature>
<dbReference type="PROSITE" id="PS51898">
    <property type="entry name" value="TYR_RECOMBINASE"/>
    <property type="match status" value="1"/>
</dbReference>
<evidence type="ECO:0000256" key="5">
    <source>
        <dbReference type="ARBA" id="ARBA00023125"/>
    </source>
</evidence>
<keyword evidence="8" id="KW-1160">Virus entry into host cell</keyword>
<evidence type="ECO:0000256" key="10">
    <source>
        <dbReference type="PROSITE-ProRule" id="PRU01248"/>
    </source>
</evidence>
<comment type="similarity">
    <text evidence="1">Belongs to the 'phage' integrase family.</text>
</comment>
<evidence type="ECO:0000256" key="7">
    <source>
        <dbReference type="ARBA" id="ARBA00023195"/>
    </source>
</evidence>
<evidence type="ECO:0000256" key="4">
    <source>
        <dbReference type="ARBA" id="ARBA00022908"/>
    </source>
</evidence>
<feature type="domain" description="Core-binding (CB)" evidence="12">
    <location>
        <begin position="193"/>
        <end position="273"/>
    </location>
</feature>
<dbReference type="Gene3D" id="1.10.443.10">
    <property type="entry name" value="Intergrase catalytic core"/>
    <property type="match status" value="1"/>
</dbReference>
<keyword evidence="5 10" id="KW-0238">DNA-binding</keyword>
<dbReference type="PROSITE" id="PS51900">
    <property type="entry name" value="CB"/>
    <property type="match status" value="1"/>
</dbReference>
<evidence type="ECO:0000256" key="9">
    <source>
        <dbReference type="ARBA" id="ARBA00049605"/>
    </source>
</evidence>
<dbReference type="InterPro" id="IPR002104">
    <property type="entry name" value="Integrase_catalytic"/>
</dbReference>
<dbReference type="GO" id="GO:0075713">
    <property type="term" value="P:establishment of integrated proviral latency"/>
    <property type="evidence" value="ECO:0007669"/>
    <property type="project" value="UniProtKB-KW"/>
</dbReference>
<dbReference type="GO" id="GO:0046718">
    <property type="term" value="P:symbiont entry into host cell"/>
    <property type="evidence" value="ECO:0007669"/>
    <property type="project" value="UniProtKB-KW"/>
</dbReference>
<evidence type="ECO:0000256" key="2">
    <source>
        <dbReference type="ARBA" id="ARBA00016082"/>
    </source>
</evidence>
<evidence type="ECO:0000259" key="11">
    <source>
        <dbReference type="PROSITE" id="PS51898"/>
    </source>
</evidence>
<dbReference type="GO" id="GO:0006310">
    <property type="term" value="P:DNA recombination"/>
    <property type="evidence" value="ECO:0007669"/>
    <property type="project" value="UniProtKB-KW"/>
</dbReference>
<keyword evidence="7" id="KW-1179">Viral genome integration</keyword>
<evidence type="ECO:0000256" key="6">
    <source>
        <dbReference type="ARBA" id="ARBA00023172"/>
    </source>
</evidence>
<dbReference type="GO" id="GO:0016740">
    <property type="term" value="F:transferase activity"/>
    <property type="evidence" value="ECO:0007669"/>
    <property type="project" value="UniProtKB-KW"/>
</dbReference>
<evidence type="ECO:0000313" key="14">
    <source>
        <dbReference type="Proteomes" id="UP001219920"/>
    </source>
</evidence>